<protein>
    <submittedName>
        <fullName evidence="1">Uncharacterized protein</fullName>
    </submittedName>
</protein>
<dbReference type="EMBL" id="JARGDH010000004">
    <property type="protein sequence ID" value="KAL0271776.1"/>
    <property type="molecule type" value="Genomic_DNA"/>
</dbReference>
<dbReference type="AlphaFoldDB" id="A0AAW2HQ96"/>
<organism evidence="1">
    <name type="scientific">Menopon gallinae</name>
    <name type="common">poultry shaft louse</name>
    <dbReference type="NCBI Taxonomy" id="328185"/>
    <lineage>
        <taxon>Eukaryota</taxon>
        <taxon>Metazoa</taxon>
        <taxon>Ecdysozoa</taxon>
        <taxon>Arthropoda</taxon>
        <taxon>Hexapoda</taxon>
        <taxon>Insecta</taxon>
        <taxon>Pterygota</taxon>
        <taxon>Neoptera</taxon>
        <taxon>Paraneoptera</taxon>
        <taxon>Psocodea</taxon>
        <taxon>Troctomorpha</taxon>
        <taxon>Phthiraptera</taxon>
        <taxon>Amblycera</taxon>
        <taxon>Menoponidae</taxon>
        <taxon>Menopon</taxon>
    </lineage>
</organism>
<reference evidence="1" key="1">
    <citation type="journal article" date="2024" name="Gigascience">
        <title>Chromosome-level genome of the poultry shaft louse Menopon gallinae provides insight into the host-switching and adaptive evolution of parasitic lice.</title>
        <authorList>
            <person name="Xu Y."/>
            <person name="Ma L."/>
            <person name="Liu S."/>
            <person name="Liang Y."/>
            <person name="Liu Q."/>
            <person name="He Z."/>
            <person name="Tian L."/>
            <person name="Duan Y."/>
            <person name="Cai W."/>
            <person name="Li H."/>
            <person name="Song F."/>
        </authorList>
    </citation>
    <scope>NUCLEOTIDE SEQUENCE</scope>
    <source>
        <strain evidence="1">Cailab_2023a</strain>
    </source>
</reference>
<evidence type="ECO:0000313" key="1">
    <source>
        <dbReference type="EMBL" id="KAL0271776.1"/>
    </source>
</evidence>
<gene>
    <name evidence="1" type="ORF">PYX00_008771</name>
</gene>
<accession>A0AAW2HQ96</accession>
<sequence>MQRFGLSREAKLIMYRATYVPILTYGHRVREMTERTRSRIRAAEMRFLRAAAGATRIDRCRNTAICERLQDESVFRTEVPMLRCSRFEATPATFSKTGPIGNRGIGESDSFIRVLFQISFRITNFITRCSSNVIFPHYVIYLSYDSNILFPVMPEVSVLAV</sequence>
<name>A0AAW2HQ96_9NEOP</name>
<comment type="caution">
    <text evidence="1">The sequence shown here is derived from an EMBL/GenBank/DDBJ whole genome shotgun (WGS) entry which is preliminary data.</text>
</comment>
<proteinExistence type="predicted"/>